<dbReference type="InterPro" id="IPR050330">
    <property type="entry name" value="Bact_OuterMem_StrucFunc"/>
</dbReference>
<feature type="domain" description="OmpA-like" evidence="2">
    <location>
        <begin position="91"/>
        <end position="212"/>
    </location>
</feature>
<evidence type="ECO:0000313" key="4">
    <source>
        <dbReference type="Proteomes" id="UP000316649"/>
    </source>
</evidence>
<keyword evidence="1" id="KW-0472">Membrane</keyword>
<evidence type="ECO:0000256" key="1">
    <source>
        <dbReference type="PROSITE-ProRule" id="PRU00473"/>
    </source>
</evidence>
<name>A0A557SI71_9GAMM</name>
<dbReference type="PANTHER" id="PTHR30329">
    <property type="entry name" value="STATOR ELEMENT OF FLAGELLAR MOTOR COMPLEX"/>
    <property type="match status" value="1"/>
</dbReference>
<sequence>MTLMLSLFVLLLAYSTYSEEDYKVLTRTLSNPVAVRGQVTAPVEPVLQRKNQEAAIDKPAEIASERQMEEQFRSALQSQGLADSIEVTVSANQVNIQIRESILFQLGRAELTAEGEGVLVKLVPLLSSAGDHTLSIEGHTDSSPIATPQFPSNWELSAQRATGVLRFLLSQGIASERMRAVGYADTQPLSDNETEEGRARNRRVSLVLHLPGDE</sequence>
<dbReference type="SUPFAM" id="SSF103088">
    <property type="entry name" value="OmpA-like"/>
    <property type="match status" value="1"/>
</dbReference>
<evidence type="ECO:0000259" key="2">
    <source>
        <dbReference type="PROSITE" id="PS51123"/>
    </source>
</evidence>
<dbReference type="PROSITE" id="PS51123">
    <property type="entry name" value="OMPA_2"/>
    <property type="match status" value="1"/>
</dbReference>
<gene>
    <name evidence="3" type="ORF">FHP88_04735</name>
</gene>
<dbReference type="Gene3D" id="3.30.1330.60">
    <property type="entry name" value="OmpA-like domain"/>
    <property type="match status" value="1"/>
</dbReference>
<reference evidence="3 4" key="1">
    <citation type="submission" date="2019-07" db="EMBL/GenBank/DDBJ databases">
        <title>The pathways for chlorine oxyanion respiration interact through the shared metabolite chlorate.</title>
        <authorList>
            <person name="Barnum T.P."/>
            <person name="Cheng Y."/>
            <person name="Hill K.A."/>
            <person name="Lucas L.N."/>
            <person name="Carlson H.K."/>
            <person name="Coates J.D."/>
        </authorList>
    </citation>
    <scope>NUCLEOTIDE SEQUENCE [LARGE SCALE GENOMIC DNA]</scope>
    <source>
        <strain evidence="3 4">BK-1</strain>
    </source>
</reference>
<proteinExistence type="predicted"/>
<dbReference type="Pfam" id="PF00691">
    <property type="entry name" value="OmpA"/>
    <property type="match status" value="1"/>
</dbReference>
<evidence type="ECO:0000313" key="3">
    <source>
        <dbReference type="EMBL" id="TVO77104.1"/>
    </source>
</evidence>
<organism evidence="3 4">
    <name type="scientific">Sedimenticola selenatireducens</name>
    <dbReference type="NCBI Taxonomy" id="191960"/>
    <lineage>
        <taxon>Bacteria</taxon>
        <taxon>Pseudomonadati</taxon>
        <taxon>Pseudomonadota</taxon>
        <taxon>Gammaproteobacteria</taxon>
        <taxon>Chromatiales</taxon>
        <taxon>Sedimenticolaceae</taxon>
        <taxon>Sedimenticola</taxon>
    </lineage>
</organism>
<protein>
    <submittedName>
        <fullName evidence="3">OmpA family protein</fullName>
    </submittedName>
</protein>
<dbReference type="OrthoDB" id="9815217at2"/>
<dbReference type="CDD" id="cd07185">
    <property type="entry name" value="OmpA_C-like"/>
    <property type="match status" value="1"/>
</dbReference>
<dbReference type="GO" id="GO:0016020">
    <property type="term" value="C:membrane"/>
    <property type="evidence" value="ECO:0007669"/>
    <property type="project" value="UniProtKB-UniRule"/>
</dbReference>
<dbReference type="AlphaFoldDB" id="A0A557SI71"/>
<keyword evidence="4" id="KW-1185">Reference proteome</keyword>
<comment type="caution">
    <text evidence="3">The sequence shown here is derived from an EMBL/GenBank/DDBJ whole genome shotgun (WGS) entry which is preliminary data.</text>
</comment>
<dbReference type="InterPro" id="IPR036737">
    <property type="entry name" value="OmpA-like_sf"/>
</dbReference>
<dbReference type="InterPro" id="IPR006665">
    <property type="entry name" value="OmpA-like"/>
</dbReference>
<dbReference type="PANTHER" id="PTHR30329:SF20">
    <property type="entry name" value="EXPORTED PROTEIN"/>
    <property type="match status" value="1"/>
</dbReference>
<dbReference type="Proteomes" id="UP000316649">
    <property type="component" value="Unassembled WGS sequence"/>
</dbReference>
<accession>A0A557SI71</accession>
<dbReference type="EMBL" id="VMNH01000005">
    <property type="protein sequence ID" value="TVO77104.1"/>
    <property type="molecule type" value="Genomic_DNA"/>
</dbReference>